<feature type="transmembrane region" description="Helical" evidence="6">
    <location>
        <begin position="78"/>
        <end position="101"/>
    </location>
</feature>
<sequence length="357" mass="38477">MFGFLGGGFLEEVVIVVGLIIVQIFYSVYSVAVARLLSIGFSPLFLTICGTLATSVVLFPLSICFERHKWPREFSLKLLIQLLLLGFAGVTLFQVFMLIGVKMTSPAIASAMPNLAPGLIFIIACCLGFERINPKCIYSKIKIIGTVVCITGAVIMSVLYGPGVSKAIPDTTAKSPTLKVLTLIDKDNIIGCIYLLSAVFILSCTIVLQAAALGDFPAPMSVSAITSFIGGILTLVVQLIEDHRIDTSWQLVSALQIIEYSLLLGVFSGLCTSFSAWAVKKRGPVFVSMFNPIGTVSSVTLSAITLGDYITLGSLIGMLIMFTGLYFVLWAKKNEGYIVEEDVLKLKQCDSARPLLS</sequence>
<name>A0A1U7ZYJ9_NELNU</name>
<keyword evidence="3 6" id="KW-0812">Transmembrane</keyword>
<feature type="transmembrane region" description="Helical" evidence="6">
    <location>
        <begin position="188"/>
        <end position="208"/>
    </location>
</feature>
<protein>
    <recommendedName>
        <fullName evidence="6">WAT1-related protein</fullName>
    </recommendedName>
</protein>
<dbReference type="InParanoid" id="A0A1U7ZYJ9"/>
<dbReference type="GO" id="GO:0005886">
    <property type="term" value="C:plasma membrane"/>
    <property type="evidence" value="ECO:0000318"/>
    <property type="project" value="GO_Central"/>
</dbReference>
<evidence type="ECO:0000256" key="6">
    <source>
        <dbReference type="RuleBase" id="RU363077"/>
    </source>
</evidence>
<evidence type="ECO:0000256" key="5">
    <source>
        <dbReference type="ARBA" id="ARBA00023136"/>
    </source>
</evidence>
<dbReference type="Pfam" id="PF00892">
    <property type="entry name" value="EamA"/>
    <property type="match status" value="2"/>
</dbReference>
<feature type="transmembrane region" description="Helical" evidence="6">
    <location>
        <begin position="220"/>
        <end position="240"/>
    </location>
</feature>
<dbReference type="KEGG" id="nnu:104598516"/>
<feature type="transmembrane region" description="Helical" evidence="6">
    <location>
        <begin position="260"/>
        <end position="279"/>
    </location>
</feature>
<feature type="domain" description="EamA" evidence="7">
    <location>
        <begin position="190"/>
        <end position="329"/>
    </location>
</feature>
<keyword evidence="5 6" id="KW-0472">Membrane</keyword>
<feature type="domain" description="EamA" evidence="7">
    <location>
        <begin position="16"/>
        <end position="157"/>
    </location>
</feature>
<feature type="transmembrane region" description="Helical" evidence="6">
    <location>
        <begin position="141"/>
        <end position="160"/>
    </location>
</feature>
<dbReference type="GeneID" id="104598516"/>
<keyword evidence="4 6" id="KW-1133">Transmembrane helix</keyword>
<feature type="transmembrane region" description="Helical" evidence="6">
    <location>
        <begin position="44"/>
        <end position="66"/>
    </location>
</feature>
<dbReference type="RefSeq" id="XP_010258923.1">
    <property type="nucleotide sequence ID" value="XM_010260621.1"/>
</dbReference>
<dbReference type="InterPro" id="IPR037185">
    <property type="entry name" value="EmrE-like"/>
</dbReference>
<dbReference type="InterPro" id="IPR030184">
    <property type="entry name" value="WAT1-related"/>
</dbReference>
<accession>A0A1U7ZYJ9</accession>
<comment type="subcellular location">
    <subcellularLocation>
        <location evidence="1 6">Membrane</location>
        <topology evidence="1 6">Multi-pass membrane protein</topology>
    </subcellularLocation>
</comment>
<feature type="transmembrane region" description="Helical" evidence="6">
    <location>
        <begin position="310"/>
        <end position="329"/>
    </location>
</feature>
<dbReference type="OrthoDB" id="642067at2759"/>
<feature type="transmembrane region" description="Helical" evidence="6">
    <location>
        <begin position="286"/>
        <end position="304"/>
    </location>
</feature>
<gene>
    <name evidence="9" type="primary">LOC104598516</name>
</gene>
<organism evidence="8 9">
    <name type="scientific">Nelumbo nucifera</name>
    <name type="common">Sacred lotus</name>
    <dbReference type="NCBI Taxonomy" id="4432"/>
    <lineage>
        <taxon>Eukaryota</taxon>
        <taxon>Viridiplantae</taxon>
        <taxon>Streptophyta</taxon>
        <taxon>Embryophyta</taxon>
        <taxon>Tracheophyta</taxon>
        <taxon>Spermatophyta</taxon>
        <taxon>Magnoliopsida</taxon>
        <taxon>Proteales</taxon>
        <taxon>Nelumbonaceae</taxon>
        <taxon>Nelumbo</taxon>
    </lineage>
</organism>
<reference evidence="9" key="1">
    <citation type="submission" date="2025-08" db="UniProtKB">
        <authorList>
            <consortium name="RefSeq"/>
        </authorList>
    </citation>
    <scope>IDENTIFICATION</scope>
</reference>
<dbReference type="PANTHER" id="PTHR31218">
    <property type="entry name" value="WAT1-RELATED PROTEIN"/>
    <property type="match status" value="1"/>
</dbReference>
<evidence type="ECO:0000256" key="1">
    <source>
        <dbReference type="ARBA" id="ARBA00004141"/>
    </source>
</evidence>
<proteinExistence type="inferred from homology"/>
<dbReference type="InterPro" id="IPR000620">
    <property type="entry name" value="EamA_dom"/>
</dbReference>
<dbReference type="GO" id="GO:0022857">
    <property type="term" value="F:transmembrane transporter activity"/>
    <property type="evidence" value="ECO:0007669"/>
    <property type="project" value="InterPro"/>
</dbReference>
<evidence type="ECO:0000313" key="9">
    <source>
        <dbReference type="RefSeq" id="XP_010258923.1"/>
    </source>
</evidence>
<dbReference type="AlphaFoldDB" id="A0A1U7ZYJ9"/>
<dbReference type="eggNOG" id="ENOG502QVME">
    <property type="taxonomic scope" value="Eukaryota"/>
</dbReference>
<keyword evidence="8" id="KW-1185">Reference proteome</keyword>
<evidence type="ECO:0000256" key="2">
    <source>
        <dbReference type="ARBA" id="ARBA00007635"/>
    </source>
</evidence>
<dbReference type="Proteomes" id="UP000189703">
    <property type="component" value="Unplaced"/>
</dbReference>
<comment type="similarity">
    <text evidence="2 6">Belongs to the drug/metabolite transporter (DMT) superfamily. Plant drug/metabolite exporter (P-DME) (TC 2.A.7.4) family.</text>
</comment>
<feature type="transmembrane region" description="Helical" evidence="6">
    <location>
        <begin position="107"/>
        <end position="129"/>
    </location>
</feature>
<dbReference type="STRING" id="4432.A0A1U7ZYJ9"/>
<dbReference type="SUPFAM" id="SSF103481">
    <property type="entry name" value="Multidrug resistance efflux transporter EmrE"/>
    <property type="match status" value="2"/>
</dbReference>
<evidence type="ECO:0000259" key="7">
    <source>
        <dbReference type="Pfam" id="PF00892"/>
    </source>
</evidence>
<evidence type="ECO:0000256" key="4">
    <source>
        <dbReference type="ARBA" id="ARBA00022989"/>
    </source>
</evidence>
<feature type="transmembrane region" description="Helical" evidence="6">
    <location>
        <begin position="12"/>
        <end position="32"/>
    </location>
</feature>
<evidence type="ECO:0000313" key="8">
    <source>
        <dbReference type="Proteomes" id="UP000189703"/>
    </source>
</evidence>
<dbReference type="OMA" id="AGIMFNA"/>
<evidence type="ECO:0000256" key="3">
    <source>
        <dbReference type="ARBA" id="ARBA00022692"/>
    </source>
</evidence>